<feature type="non-terminal residue" evidence="12">
    <location>
        <position position="1"/>
    </location>
</feature>
<comment type="subcellular location">
    <subcellularLocation>
        <location evidence="1">Membrane</location>
        <topology evidence="1">Multi-pass membrane protein</topology>
    </subcellularLocation>
</comment>
<dbReference type="InterPro" id="IPR043926">
    <property type="entry name" value="ABCG_dom"/>
</dbReference>
<comment type="caution">
    <text evidence="12">The sequence shown here is derived from an EMBL/GenBank/DDBJ whole genome shotgun (WGS) entry which is preliminary data.</text>
</comment>
<dbReference type="PANTHER" id="PTHR48041:SF104">
    <property type="entry name" value="ABC TRANSPORTER DOMAIN-CONTAINING PROTEIN"/>
    <property type="match status" value="1"/>
</dbReference>
<dbReference type="Proteomes" id="UP001432027">
    <property type="component" value="Unassembled WGS sequence"/>
</dbReference>
<dbReference type="Pfam" id="PF00005">
    <property type="entry name" value="ABC_tran"/>
    <property type="match status" value="1"/>
</dbReference>
<dbReference type="PANTHER" id="PTHR48041">
    <property type="entry name" value="ABC TRANSPORTER G FAMILY MEMBER 28"/>
    <property type="match status" value="1"/>
</dbReference>
<evidence type="ECO:0000256" key="5">
    <source>
        <dbReference type="ARBA" id="ARBA00022741"/>
    </source>
</evidence>
<evidence type="ECO:0000256" key="9">
    <source>
        <dbReference type="SAM" id="MobiDB-lite"/>
    </source>
</evidence>
<evidence type="ECO:0000256" key="2">
    <source>
        <dbReference type="ARBA" id="ARBA00005814"/>
    </source>
</evidence>
<organism evidence="12 13">
    <name type="scientific">Pristionchus entomophagus</name>
    <dbReference type="NCBI Taxonomy" id="358040"/>
    <lineage>
        <taxon>Eukaryota</taxon>
        <taxon>Metazoa</taxon>
        <taxon>Ecdysozoa</taxon>
        <taxon>Nematoda</taxon>
        <taxon>Chromadorea</taxon>
        <taxon>Rhabditida</taxon>
        <taxon>Rhabditina</taxon>
        <taxon>Diplogasteromorpha</taxon>
        <taxon>Diplogasteroidea</taxon>
        <taxon>Neodiplogasteridae</taxon>
        <taxon>Pristionchus</taxon>
    </lineage>
</organism>
<keyword evidence="7 10" id="KW-1133">Transmembrane helix</keyword>
<proteinExistence type="inferred from homology"/>
<feature type="transmembrane region" description="Helical" evidence="10">
    <location>
        <begin position="496"/>
        <end position="518"/>
    </location>
</feature>
<dbReference type="GO" id="GO:0140359">
    <property type="term" value="F:ABC-type transporter activity"/>
    <property type="evidence" value="ECO:0007669"/>
    <property type="project" value="InterPro"/>
</dbReference>
<keyword evidence="6" id="KW-0067">ATP-binding</keyword>
<dbReference type="PROSITE" id="PS50893">
    <property type="entry name" value="ABC_TRANSPORTER_2"/>
    <property type="match status" value="1"/>
</dbReference>
<keyword evidence="4 10" id="KW-0812">Transmembrane</keyword>
<feature type="domain" description="ABC transporter" evidence="11">
    <location>
        <begin position="42"/>
        <end position="290"/>
    </location>
</feature>
<protein>
    <recommendedName>
        <fullName evidence="11">ABC transporter domain-containing protein</fullName>
    </recommendedName>
</protein>
<evidence type="ECO:0000313" key="13">
    <source>
        <dbReference type="Proteomes" id="UP001432027"/>
    </source>
</evidence>
<keyword evidence="8 10" id="KW-0472">Membrane</keyword>
<dbReference type="InterPro" id="IPR013525">
    <property type="entry name" value="ABC2_TM"/>
</dbReference>
<dbReference type="EMBL" id="BTSX01000002">
    <property type="protein sequence ID" value="GMS83657.1"/>
    <property type="molecule type" value="Genomic_DNA"/>
</dbReference>
<dbReference type="AlphaFoldDB" id="A0AAV5SM76"/>
<dbReference type="SUPFAM" id="SSF52540">
    <property type="entry name" value="P-loop containing nucleoside triphosphate hydrolases"/>
    <property type="match status" value="1"/>
</dbReference>
<dbReference type="CDD" id="cd03213">
    <property type="entry name" value="ABCG_EPDR"/>
    <property type="match status" value="1"/>
</dbReference>
<evidence type="ECO:0000259" key="11">
    <source>
        <dbReference type="PROSITE" id="PS50893"/>
    </source>
</evidence>
<feature type="transmembrane region" description="Helical" evidence="10">
    <location>
        <begin position="472"/>
        <end position="490"/>
    </location>
</feature>
<evidence type="ECO:0000256" key="1">
    <source>
        <dbReference type="ARBA" id="ARBA00004141"/>
    </source>
</evidence>
<dbReference type="Pfam" id="PF01061">
    <property type="entry name" value="ABC2_membrane"/>
    <property type="match status" value="1"/>
</dbReference>
<feature type="transmembrane region" description="Helical" evidence="10">
    <location>
        <begin position="617"/>
        <end position="642"/>
    </location>
</feature>
<evidence type="ECO:0000256" key="7">
    <source>
        <dbReference type="ARBA" id="ARBA00022989"/>
    </source>
</evidence>
<comment type="similarity">
    <text evidence="2">Belongs to the ABC transporter superfamily. ABCG family. Eye pigment precursor importer (TC 3.A.1.204) subfamily.</text>
</comment>
<feature type="transmembrane region" description="Helical" evidence="10">
    <location>
        <begin position="530"/>
        <end position="549"/>
    </location>
</feature>
<evidence type="ECO:0000256" key="10">
    <source>
        <dbReference type="SAM" id="Phobius"/>
    </source>
</evidence>
<dbReference type="GO" id="GO:0016887">
    <property type="term" value="F:ATP hydrolysis activity"/>
    <property type="evidence" value="ECO:0007669"/>
    <property type="project" value="InterPro"/>
</dbReference>
<dbReference type="Gene3D" id="3.40.50.300">
    <property type="entry name" value="P-loop containing nucleotide triphosphate hydrolases"/>
    <property type="match status" value="1"/>
</dbReference>
<feature type="region of interest" description="Disordered" evidence="9">
    <location>
        <begin position="344"/>
        <end position="363"/>
    </location>
</feature>
<dbReference type="InterPro" id="IPR050352">
    <property type="entry name" value="ABCG_transporters"/>
</dbReference>
<keyword evidence="5" id="KW-0547">Nucleotide-binding</keyword>
<dbReference type="InterPro" id="IPR003439">
    <property type="entry name" value="ABC_transporter-like_ATP-bd"/>
</dbReference>
<dbReference type="GO" id="GO:0005886">
    <property type="term" value="C:plasma membrane"/>
    <property type="evidence" value="ECO:0007669"/>
    <property type="project" value="TreeGrafter"/>
</dbReference>
<reference evidence="12" key="1">
    <citation type="submission" date="2023-10" db="EMBL/GenBank/DDBJ databases">
        <title>Genome assembly of Pristionchus species.</title>
        <authorList>
            <person name="Yoshida K."/>
            <person name="Sommer R.J."/>
        </authorList>
    </citation>
    <scope>NUCLEOTIDE SEQUENCE</scope>
    <source>
        <strain evidence="12">RS0144</strain>
    </source>
</reference>
<dbReference type="SMART" id="SM00382">
    <property type="entry name" value="AAA"/>
    <property type="match status" value="1"/>
</dbReference>
<keyword evidence="3" id="KW-0813">Transport</keyword>
<name>A0AAV5SM76_9BILA</name>
<evidence type="ECO:0000256" key="3">
    <source>
        <dbReference type="ARBA" id="ARBA00022448"/>
    </source>
</evidence>
<evidence type="ECO:0000256" key="6">
    <source>
        <dbReference type="ARBA" id="ARBA00022840"/>
    </source>
</evidence>
<feature type="transmembrane region" description="Helical" evidence="10">
    <location>
        <begin position="392"/>
        <end position="412"/>
    </location>
</feature>
<gene>
    <name evidence="12" type="ORF">PENTCL1PPCAC_5832</name>
</gene>
<feature type="transmembrane region" description="Helical" evidence="10">
    <location>
        <begin position="432"/>
        <end position="451"/>
    </location>
</feature>
<dbReference type="FunFam" id="3.40.50.300:FF:002134">
    <property type="entry name" value="ABC transporter ATP-binding protein/permease wht-1"/>
    <property type="match status" value="1"/>
</dbReference>
<evidence type="ECO:0000256" key="4">
    <source>
        <dbReference type="ARBA" id="ARBA00022692"/>
    </source>
</evidence>
<dbReference type="Pfam" id="PF19055">
    <property type="entry name" value="ABC2_membrane_7"/>
    <property type="match status" value="1"/>
</dbReference>
<accession>A0AAV5SM76</accession>
<dbReference type="InterPro" id="IPR027417">
    <property type="entry name" value="P-loop_NTPase"/>
</dbReference>
<dbReference type="GO" id="GO:0005524">
    <property type="term" value="F:ATP binding"/>
    <property type="evidence" value="ECO:0007669"/>
    <property type="project" value="UniProtKB-KW"/>
</dbReference>
<evidence type="ECO:0000256" key="8">
    <source>
        <dbReference type="ARBA" id="ARBA00023136"/>
    </source>
</evidence>
<sequence length="651" mass="72287">PSLPLNRLLAMSGSVTSMEQGEKRASVFSSATHLTGDDRKAVTWQRISATVPLKNKGTERKQVLNEVFGVANCGEVLAIMGASGAGKTTLMNILAKQKNSIVDATGTVKVNGVEVSDREMQMQSVYVQQVDVFCGSITVREQLIFSAKLRLPENLTDDDRMQRVDAVVRQMNLTDCQNTMIGIPGRMKGISIGEKKRLAFASEVLTDPSILFCDEPTSGLDSFMASQVVSALKEMASTGKTIITVIHQPSSEVFNMFDTVCFMASGKAAYHGPIKGVCPFFASLGRPELLVPESYNPADHAITQISMNPETKDVDTERITHIRETFEKSELGKQLMIAADPLKETTPPLESDAKSPKKKSRYATGSPCQLRVLVMRSFLTTLRDPVVLRVRFIQIVLTAIIISIVSFDTPIHGETVMNLEGVLYNVARDMNFLFLFPSVNFITAELPLFFREHKARIYSVESYYMAKSLAELPQYTILPFLYSLVVYWATGLVRNFGKFMIFSAISILQVWVATSIAYAGACIFGEEGLAVSYIPLYILPMLIFGGFYIKFDSIPVYFRWLARLSWFRYGFESLNINQWTAIDSIEGTNCTKCTLPLHCSASDGKGLLEKRGMDPNAFLLDIGILIAFFFIYRAIGYVALLLRAKFQKSSA</sequence>
<evidence type="ECO:0000313" key="12">
    <source>
        <dbReference type="EMBL" id="GMS83657.1"/>
    </source>
</evidence>
<dbReference type="InterPro" id="IPR003593">
    <property type="entry name" value="AAA+_ATPase"/>
</dbReference>
<keyword evidence="13" id="KW-1185">Reference proteome</keyword>